<sequence>MGKVADELAADDTTPSASARVICEEFLKVLGRKEVEQPMICQRICVCSQFWRYQHYLLPLWKWGVNKMVCFGLGSLRNVTENGGPFADAGSEYTYRSVIRNAELVEAFNAREVDRHDALQAMLRHVAAIEMASMMKFCSSRRGVEHQLIKHYFKKLTAIQNLPGSVAEISGKIVEKLGKLPPTAGYAGDTDLTDIPVHLHDPEYTAEDKDALGRLCVIMEMAHLPPVKVVDTAGREGDYRVVDEHTLVYAVGPDFPVRSMVLGGSKPAAMVWRDHGLAPESGDVVNDEIRALFDDYEEFKLDKRTAPHTLGSSHLYIRKDIVEAAEREKIVPPYPVTFPHDYPYRHGNWYLDQLEKNGREKVVKRGTKAKGLS</sequence>
<organism evidence="1 2">
    <name type="scientific">Chaetomidium leptoderma</name>
    <dbReference type="NCBI Taxonomy" id="669021"/>
    <lineage>
        <taxon>Eukaryota</taxon>
        <taxon>Fungi</taxon>
        <taxon>Dikarya</taxon>
        <taxon>Ascomycota</taxon>
        <taxon>Pezizomycotina</taxon>
        <taxon>Sordariomycetes</taxon>
        <taxon>Sordariomycetidae</taxon>
        <taxon>Sordariales</taxon>
        <taxon>Chaetomiaceae</taxon>
        <taxon>Chaetomidium</taxon>
    </lineage>
</organism>
<dbReference type="Proteomes" id="UP001302745">
    <property type="component" value="Unassembled WGS sequence"/>
</dbReference>
<reference evidence="1" key="2">
    <citation type="submission" date="2023-05" db="EMBL/GenBank/DDBJ databases">
        <authorList>
            <consortium name="Lawrence Berkeley National Laboratory"/>
            <person name="Steindorff A."/>
            <person name="Hensen N."/>
            <person name="Bonometti L."/>
            <person name="Westerberg I."/>
            <person name="Brannstrom I.O."/>
            <person name="Guillou S."/>
            <person name="Cros-Aarteil S."/>
            <person name="Calhoun S."/>
            <person name="Haridas S."/>
            <person name="Kuo A."/>
            <person name="Mondo S."/>
            <person name="Pangilinan J."/>
            <person name="Riley R."/>
            <person name="Labutti K."/>
            <person name="Andreopoulos B."/>
            <person name="Lipzen A."/>
            <person name="Chen C."/>
            <person name="Yanf M."/>
            <person name="Daum C."/>
            <person name="Ng V."/>
            <person name="Clum A."/>
            <person name="Ohm R."/>
            <person name="Martin F."/>
            <person name="Silar P."/>
            <person name="Natvig D."/>
            <person name="Lalanne C."/>
            <person name="Gautier V."/>
            <person name="Ament-Velasquez S.L."/>
            <person name="Kruys A."/>
            <person name="Hutchinson M.I."/>
            <person name="Powell A.J."/>
            <person name="Barry K."/>
            <person name="Miller A.N."/>
            <person name="Grigoriev I.V."/>
            <person name="Debuchy R."/>
            <person name="Gladieux P."/>
            <person name="Thoren M.H."/>
            <person name="Johannesson H."/>
        </authorList>
    </citation>
    <scope>NUCLEOTIDE SEQUENCE</scope>
    <source>
        <strain evidence="1">CBS 538.74</strain>
    </source>
</reference>
<keyword evidence="2" id="KW-1185">Reference proteome</keyword>
<dbReference type="EMBL" id="MU856978">
    <property type="protein sequence ID" value="KAK4152349.1"/>
    <property type="molecule type" value="Genomic_DNA"/>
</dbReference>
<gene>
    <name evidence="1" type="ORF">C8A00DRAFT_34992</name>
</gene>
<accession>A0AAN6ZW58</accession>
<evidence type="ECO:0000313" key="1">
    <source>
        <dbReference type="EMBL" id="KAK4152349.1"/>
    </source>
</evidence>
<proteinExistence type="predicted"/>
<evidence type="ECO:0000313" key="2">
    <source>
        <dbReference type="Proteomes" id="UP001302745"/>
    </source>
</evidence>
<dbReference type="AlphaFoldDB" id="A0AAN6ZW58"/>
<name>A0AAN6ZW58_9PEZI</name>
<protein>
    <submittedName>
        <fullName evidence="1">Uncharacterized protein</fullName>
    </submittedName>
</protein>
<comment type="caution">
    <text evidence="1">The sequence shown here is derived from an EMBL/GenBank/DDBJ whole genome shotgun (WGS) entry which is preliminary data.</text>
</comment>
<reference evidence="1" key="1">
    <citation type="journal article" date="2023" name="Mol. Phylogenet. Evol.">
        <title>Genome-scale phylogeny and comparative genomics of the fungal order Sordariales.</title>
        <authorList>
            <person name="Hensen N."/>
            <person name="Bonometti L."/>
            <person name="Westerberg I."/>
            <person name="Brannstrom I.O."/>
            <person name="Guillou S."/>
            <person name="Cros-Aarteil S."/>
            <person name="Calhoun S."/>
            <person name="Haridas S."/>
            <person name="Kuo A."/>
            <person name="Mondo S."/>
            <person name="Pangilinan J."/>
            <person name="Riley R."/>
            <person name="LaButti K."/>
            <person name="Andreopoulos B."/>
            <person name="Lipzen A."/>
            <person name="Chen C."/>
            <person name="Yan M."/>
            <person name="Daum C."/>
            <person name="Ng V."/>
            <person name="Clum A."/>
            <person name="Steindorff A."/>
            <person name="Ohm R.A."/>
            <person name="Martin F."/>
            <person name="Silar P."/>
            <person name="Natvig D.O."/>
            <person name="Lalanne C."/>
            <person name="Gautier V."/>
            <person name="Ament-Velasquez S.L."/>
            <person name="Kruys A."/>
            <person name="Hutchinson M.I."/>
            <person name="Powell A.J."/>
            <person name="Barry K."/>
            <person name="Miller A.N."/>
            <person name="Grigoriev I.V."/>
            <person name="Debuchy R."/>
            <person name="Gladieux P."/>
            <person name="Hiltunen Thoren M."/>
            <person name="Johannesson H."/>
        </authorList>
    </citation>
    <scope>NUCLEOTIDE SEQUENCE</scope>
    <source>
        <strain evidence="1">CBS 538.74</strain>
    </source>
</reference>